<dbReference type="GO" id="GO:0016740">
    <property type="term" value="F:transferase activity"/>
    <property type="evidence" value="ECO:0007669"/>
    <property type="project" value="UniProtKB-KW"/>
</dbReference>
<evidence type="ECO:0000259" key="4">
    <source>
        <dbReference type="SMART" id="SM00672"/>
    </source>
</evidence>
<feature type="domain" description="Glycosyl transferase CAP10" evidence="4">
    <location>
        <begin position="131"/>
        <end position="387"/>
    </location>
</feature>
<evidence type="ECO:0000256" key="1">
    <source>
        <dbReference type="ARBA" id="ARBA00010118"/>
    </source>
</evidence>
<dbReference type="PANTHER" id="PTHR12203:SF35">
    <property type="entry name" value="PROTEIN O-GLUCOSYLTRANSFERASE 1"/>
    <property type="match status" value="1"/>
</dbReference>
<dbReference type="AlphaFoldDB" id="A0A250XFU9"/>
<sequence length="432" mass="49047">MTAIPAFITFSAVILNLFCQVYSSDAWSTHAIDANFSRASEDADLESMYQANLGADLIHWKHTSQRIGRKFTLSDLVWQLQHTTWSPYLGVLIVKNGSVSRVVSSNILLFAQNRMSRMQRALIELQANGTSIPDTIMLINGEDVPICYRMHGCKAPIFTLFKRVSDKRGSSSSEQKLDCDHDRAESSVDCVGSYHQEEFEDTEILLPNFSQDWGHLHNFPWQDKYSAALLRGSLQHSMGVESSRYQLSLLSQGSSQASTLLDAGIVWNRNRQLKLPKNLMRNFVGMSNASRWRFLISTDGHTASSRLGHLLGVNSVVLKEKSLWVEYFYRSLKPGKEYLEFEVPSVLKLLDKITNPKRDSQMRSIALAGQHFSYRYLHARAKALYTRQAILQYNMLFEDMEEMVGRLPNLQQSGIKLRDLVGYLSDLTIGGM</sequence>
<evidence type="ECO:0000313" key="5">
    <source>
        <dbReference type="EMBL" id="GAX81947.1"/>
    </source>
</evidence>
<dbReference type="EMBL" id="BEGY01000073">
    <property type="protein sequence ID" value="GAX81947.1"/>
    <property type="molecule type" value="Genomic_DNA"/>
</dbReference>
<dbReference type="PANTHER" id="PTHR12203">
    <property type="entry name" value="KDEL LYS-ASP-GLU-LEU CONTAINING - RELATED"/>
    <property type="match status" value="1"/>
</dbReference>
<reference evidence="5 6" key="1">
    <citation type="submission" date="2017-08" db="EMBL/GenBank/DDBJ databases">
        <title>Acidophilic green algal genome provides insights into adaptation to an acidic environment.</title>
        <authorList>
            <person name="Hirooka S."/>
            <person name="Hirose Y."/>
            <person name="Kanesaki Y."/>
            <person name="Higuchi S."/>
            <person name="Fujiwara T."/>
            <person name="Onuma R."/>
            <person name="Era A."/>
            <person name="Ohbayashi R."/>
            <person name="Uzuka A."/>
            <person name="Nozaki H."/>
            <person name="Yoshikawa H."/>
            <person name="Miyagishima S.Y."/>
        </authorList>
    </citation>
    <scope>NUCLEOTIDE SEQUENCE [LARGE SCALE GENOMIC DNA]</scope>
    <source>
        <strain evidence="5 6">NIES-2499</strain>
    </source>
</reference>
<keyword evidence="3" id="KW-0732">Signal</keyword>
<keyword evidence="6" id="KW-1185">Reference proteome</keyword>
<proteinExistence type="inferred from homology"/>
<evidence type="ECO:0000256" key="2">
    <source>
        <dbReference type="ARBA" id="ARBA00022679"/>
    </source>
</evidence>
<feature type="signal peptide" evidence="3">
    <location>
        <begin position="1"/>
        <end position="26"/>
    </location>
</feature>
<dbReference type="SMART" id="SM00672">
    <property type="entry name" value="CAP10"/>
    <property type="match status" value="1"/>
</dbReference>
<organism evidence="5 6">
    <name type="scientific">Chlamydomonas eustigma</name>
    <dbReference type="NCBI Taxonomy" id="1157962"/>
    <lineage>
        <taxon>Eukaryota</taxon>
        <taxon>Viridiplantae</taxon>
        <taxon>Chlorophyta</taxon>
        <taxon>core chlorophytes</taxon>
        <taxon>Chlorophyceae</taxon>
        <taxon>CS clade</taxon>
        <taxon>Chlamydomonadales</taxon>
        <taxon>Chlamydomonadaceae</taxon>
        <taxon>Chlamydomonas</taxon>
    </lineage>
</organism>
<accession>A0A250XFU9</accession>
<name>A0A250XFU9_9CHLO</name>
<dbReference type="InterPro" id="IPR051091">
    <property type="entry name" value="O-Glucosyltr/Glycosyltrsf_90"/>
</dbReference>
<feature type="chain" id="PRO_5012625884" description="Glycosyl transferase CAP10 domain-containing protein" evidence="3">
    <location>
        <begin position="27"/>
        <end position="432"/>
    </location>
</feature>
<evidence type="ECO:0000256" key="3">
    <source>
        <dbReference type="SAM" id="SignalP"/>
    </source>
</evidence>
<protein>
    <recommendedName>
        <fullName evidence="4">Glycosyl transferase CAP10 domain-containing protein</fullName>
    </recommendedName>
</protein>
<dbReference type="OrthoDB" id="541052at2759"/>
<evidence type="ECO:0000313" key="6">
    <source>
        <dbReference type="Proteomes" id="UP000232323"/>
    </source>
</evidence>
<keyword evidence="2" id="KW-0808">Transferase</keyword>
<dbReference type="InterPro" id="IPR006598">
    <property type="entry name" value="CAP10"/>
</dbReference>
<dbReference type="Proteomes" id="UP000232323">
    <property type="component" value="Unassembled WGS sequence"/>
</dbReference>
<comment type="similarity">
    <text evidence="1">Belongs to the glycosyltransferase 90 family.</text>
</comment>
<gene>
    <name evidence="5" type="ORF">CEUSTIGMA_g9375.t1</name>
</gene>
<comment type="caution">
    <text evidence="5">The sequence shown here is derived from an EMBL/GenBank/DDBJ whole genome shotgun (WGS) entry which is preliminary data.</text>
</comment>
<dbReference type="Pfam" id="PF05686">
    <property type="entry name" value="Glyco_transf_90"/>
    <property type="match status" value="1"/>
</dbReference>